<keyword evidence="2" id="KW-1185">Reference proteome</keyword>
<organism evidence="1 2">
    <name type="scientific">Aromia moschata</name>
    <dbReference type="NCBI Taxonomy" id="1265417"/>
    <lineage>
        <taxon>Eukaryota</taxon>
        <taxon>Metazoa</taxon>
        <taxon>Ecdysozoa</taxon>
        <taxon>Arthropoda</taxon>
        <taxon>Hexapoda</taxon>
        <taxon>Insecta</taxon>
        <taxon>Pterygota</taxon>
        <taxon>Neoptera</taxon>
        <taxon>Endopterygota</taxon>
        <taxon>Coleoptera</taxon>
        <taxon>Polyphaga</taxon>
        <taxon>Cucujiformia</taxon>
        <taxon>Chrysomeloidea</taxon>
        <taxon>Cerambycidae</taxon>
        <taxon>Cerambycinae</taxon>
        <taxon>Callichromatini</taxon>
        <taxon>Aromia</taxon>
    </lineage>
</organism>
<dbReference type="Proteomes" id="UP001162162">
    <property type="component" value="Unassembled WGS sequence"/>
</dbReference>
<accession>A0AAV8Z819</accession>
<sequence length="88" mass="10361">MDNVIRRRRCAVPGCEDRLQQQKHKLILKNVFYRQSRNKNLILLEKQYMEVENIFYELFKLTAERSDGSTLPEGGIDLDISRPSTSFV</sequence>
<dbReference type="AlphaFoldDB" id="A0AAV8Z819"/>
<protein>
    <submittedName>
        <fullName evidence="1">Uncharacterized protein</fullName>
    </submittedName>
</protein>
<evidence type="ECO:0000313" key="1">
    <source>
        <dbReference type="EMBL" id="KAJ8959979.1"/>
    </source>
</evidence>
<gene>
    <name evidence="1" type="ORF">NQ318_009413</name>
</gene>
<name>A0AAV8Z819_9CUCU</name>
<reference evidence="1" key="1">
    <citation type="journal article" date="2023" name="Insect Mol. Biol.">
        <title>Genome sequencing provides insights into the evolution of gene families encoding plant cell wall-degrading enzymes in longhorned beetles.</title>
        <authorList>
            <person name="Shin N.R."/>
            <person name="Okamura Y."/>
            <person name="Kirsch R."/>
            <person name="Pauchet Y."/>
        </authorList>
    </citation>
    <scope>NUCLEOTIDE SEQUENCE</scope>
    <source>
        <strain evidence="1">AMC_N1</strain>
    </source>
</reference>
<comment type="caution">
    <text evidence="1">The sequence shown here is derived from an EMBL/GenBank/DDBJ whole genome shotgun (WGS) entry which is preliminary data.</text>
</comment>
<proteinExistence type="predicted"/>
<dbReference type="EMBL" id="JAPWTK010000010">
    <property type="protein sequence ID" value="KAJ8959979.1"/>
    <property type="molecule type" value="Genomic_DNA"/>
</dbReference>
<evidence type="ECO:0000313" key="2">
    <source>
        <dbReference type="Proteomes" id="UP001162162"/>
    </source>
</evidence>